<keyword evidence="11" id="KW-1185">Reference proteome</keyword>
<dbReference type="AlphaFoldDB" id="A0A8C5WR95"/>
<feature type="compositionally biased region" description="Polar residues" evidence="9">
    <location>
        <begin position="820"/>
        <end position="829"/>
    </location>
</feature>
<evidence type="ECO:0000313" key="11">
    <source>
        <dbReference type="Proteomes" id="UP000694406"/>
    </source>
</evidence>
<feature type="region of interest" description="Disordered" evidence="9">
    <location>
        <begin position="816"/>
        <end position="865"/>
    </location>
</feature>
<dbReference type="InterPro" id="IPR004344">
    <property type="entry name" value="TTL/TTLL_fam"/>
</dbReference>
<dbReference type="Proteomes" id="UP000694406">
    <property type="component" value="Unplaced"/>
</dbReference>
<protein>
    <recommendedName>
        <fullName evidence="6">Tubulin--tyrosine ligase-like protein 5</fullName>
    </recommendedName>
</protein>
<feature type="compositionally biased region" description="Basic and acidic residues" evidence="9">
    <location>
        <begin position="527"/>
        <end position="536"/>
    </location>
</feature>
<feature type="compositionally biased region" description="Polar residues" evidence="9">
    <location>
        <begin position="338"/>
        <end position="367"/>
    </location>
</feature>
<evidence type="ECO:0000256" key="1">
    <source>
        <dbReference type="ARBA" id="ARBA00006820"/>
    </source>
</evidence>
<dbReference type="GO" id="GO:0070740">
    <property type="term" value="F:tubulin-glutamic acid ligase activity"/>
    <property type="evidence" value="ECO:0007669"/>
    <property type="project" value="TreeGrafter"/>
</dbReference>
<evidence type="ECO:0000256" key="4">
    <source>
        <dbReference type="ARBA" id="ARBA00022741"/>
    </source>
</evidence>
<feature type="coiled-coil region" evidence="8">
    <location>
        <begin position="658"/>
        <end position="685"/>
    </location>
</feature>
<reference evidence="10" key="2">
    <citation type="submission" date="2025-09" db="UniProtKB">
        <authorList>
            <consortium name="Ensembl"/>
        </authorList>
    </citation>
    <scope>IDENTIFICATION</scope>
</reference>
<organism evidence="10 11">
    <name type="scientific">Laticauda laticaudata</name>
    <name type="common">Blue-ringed sea krait</name>
    <name type="synonym">Blue-lipped sea krait</name>
    <dbReference type="NCBI Taxonomy" id="8630"/>
    <lineage>
        <taxon>Eukaryota</taxon>
        <taxon>Metazoa</taxon>
        <taxon>Chordata</taxon>
        <taxon>Craniata</taxon>
        <taxon>Vertebrata</taxon>
        <taxon>Euteleostomi</taxon>
        <taxon>Lepidosauria</taxon>
        <taxon>Squamata</taxon>
        <taxon>Bifurcata</taxon>
        <taxon>Unidentata</taxon>
        <taxon>Episquamata</taxon>
        <taxon>Toxicofera</taxon>
        <taxon>Serpentes</taxon>
        <taxon>Colubroidea</taxon>
        <taxon>Elapidae</taxon>
        <taxon>Laticaudinae</taxon>
        <taxon>Laticauda</taxon>
    </lineage>
</organism>
<feature type="compositionally biased region" description="Polar residues" evidence="9">
    <location>
        <begin position="843"/>
        <end position="865"/>
    </location>
</feature>
<keyword evidence="8" id="KW-0175">Coiled coil</keyword>
<feature type="compositionally biased region" description="Basic and acidic residues" evidence="9">
    <location>
        <begin position="912"/>
        <end position="921"/>
    </location>
</feature>
<dbReference type="GO" id="GO:0000226">
    <property type="term" value="P:microtubule cytoskeleton organization"/>
    <property type="evidence" value="ECO:0007669"/>
    <property type="project" value="TreeGrafter"/>
</dbReference>
<dbReference type="Pfam" id="PF03133">
    <property type="entry name" value="TTL"/>
    <property type="match status" value="1"/>
</dbReference>
<evidence type="ECO:0000256" key="6">
    <source>
        <dbReference type="ARBA" id="ARBA00041448"/>
    </source>
</evidence>
<dbReference type="FunFam" id="3.30.470.20:FF:000009">
    <property type="entry name" value="tubulin polyglutamylase TTLL5 isoform X1"/>
    <property type="match status" value="1"/>
</dbReference>
<evidence type="ECO:0000256" key="8">
    <source>
        <dbReference type="SAM" id="Coils"/>
    </source>
</evidence>
<dbReference type="Ensembl" id="ENSLLTT00000007434.1">
    <property type="protein sequence ID" value="ENSLLTP00000007162.1"/>
    <property type="gene ID" value="ENSLLTG00000004869.1"/>
</dbReference>
<feature type="compositionally biased region" description="Polar residues" evidence="9">
    <location>
        <begin position="770"/>
        <end position="789"/>
    </location>
</feature>
<feature type="region of interest" description="Disordered" evidence="9">
    <location>
        <begin position="717"/>
        <end position="789"/>
    </location>
</feature>
<feature type="compositionally biased region" description="Polar residues" evidence="9">
    <location>
        <begin position="721"/>
        <end position="732"/>
    </location>
</feature>
<evidence type="ECO:0000256" key="9">
    <source>
        <dbReference type="SAM" id="MobiDB-lite"/>
    </source>
</evidence>
<dbReference type="SUPFAM" id="SSF56059">
    <property type="entry name" value="Glutathione synthetase ATP-binding domain-like"/>
    <property type="match status" value="1"/>
</dbReference>
<dbReference type="GeneTree" id="ENSGT00940000162910"/>
<feature type="compositionally biased region" description="Basic and acidic residues" evidence="9">
    <location>
        <begin position="733"/>
        <end position="768"/>
    </location>
</feature>
<proteinExistence type="inferred from homology"/>
<evidence type="ECO:0000256" key="5">
    <source>
        <dbReference type="ARBA" id="ARBA00022840"/>
    </source>
</evidence>
<feature type="region of interest" description="Disordered" evidence="9">
    <location>
        <begin position="338"/>
        <end position="374"/>
    </location>
</feature>
<feature type="region of interest" description="Disordered" evidence="9">
    <location>
        <begin position="520"/>
        <end position="553"/>
    </location>
</feature>
<dbReference type="GO" id="GO:0005874">
    <property type="term" value="C:microtubule"/>
    <property type="evidence" value="ECO:0007669"/>
    <property type="project" value="UniProtKB-KW"/>
</dbReference>
<keyword evidence="4" id="KW-0547">Nucleotide-binding</keyword>
<dbReference type="GO" id="GO:0005524">
    <property type="term" value="F:ATP binding"/>
    <property type="evidence" value="ECO:0007669"/>
    <property type="project" value="UniProtKB-KW"/>
</dbReference>
<sequence length="1109" mass="126283">MLFSWLTIKMFNHIFSQVHPSSNEYNLMWTGSHLKPYVLRTLTDIQKVNHFPRSYELTRKDRLYKNINRMQQIYGFKTFHILPQTFILPAEYQEFCTSYSKDRGPWIVKPVASSRGRGVYLINNPNQISLEENILVSRYINNPLLIDDFKFDVRLYVLVTSYDPLVIYLYEEGLARFATVRYDQGSKNIKNQFMHLTNYSVNKKSGDYVSCDDPEVEDYGNKWSMSAMLRYLKQEGKDTTALMASVEELIIKTVISAELAIAAACKAFIPHRGVCFELYGFDVLIDSTLKPWLLEVNLSPSLACDAPLDLKIKASMLSDMFTLVGFVCQDPGQRLNRTSYYSSETKRNPYQKTQRPVSAQSRSSNAKLRSRPLSASDAEMKNLIPSAKEKVTGRHVGSMLGLSMEEIKVLRRVKDEYDRRGGFIRIFPTPLTWDIYGPFLEHKTTMNYMLATRLFQERIGNILILTGTSQSADFILKSETECEEEEEIEDEELEICQGETVGSLRNTPVKFKPQLTEMVKPPHQVKLPKEPEEKAVNEGPPPPQEKLEPVPKNADPPFNLLQILQENRNLSKVQARRAFSAYLQRVQLRLMKEAGDEVHNPVWAAKEDEQMELVVRFLKRAASNLQQSLRMLLPSRRLALYDRRRILAHQLGEFIICYNRETDQMSQKKAMKKQEEEEEERVDEEGFHEFITKASESDLEEVLTFYTHKNKSASVFLGTNPGATKHNNSQLENRNKGNHSEKMGKNEKKQSQLPVEKENVVEQPRVEQPKGTSLPKNTPQFSVLSTSSFTHGTTLPQSISMPLSSQPAAYENVQLPDYHSTPSLSSGSRATLPPSSPNAAPDNLSNTAKNVSHPSSNSTSLHRCRSGSYTVSPFSSFQTAMQIYSQRLTRPSSAKAGRSHSPSRQRGVSARMNKDAEDNKRCSHDIAAELQRLAEKQAARQYSPPSHISLLTQQIIGISINIAMNNMDTYQKYIYKKKQQDRDGRHVGALMHAPYRPLRKGVRSIVDSLRLKFLGLGEETKESGRVFQTLTTLLLEVVFPTSSPLEIQETQDNFRSVTLNHGELYMLLFNIVTIQNVLSVPGCQTQFHIKVVFDLGGTVWVWPGWARPA</sequence>
<evidence type="ECO:0000256" key="2">
    <source>
        <dbReference type="ARBA" id="ARBA00022598"/>
    </source>
</evidence>
<reference evidence="10" key="1">
    <citation type="submission" date="2025-08" db="UniProtKB">
        <authorList>
            <consortium name="Ensembl"/>
        </authorList>
    </citation>
    <scope>IDENTIFICATION</scope>
</reference>
<name>A0A8C5WR95_LATLA</name>
<keyword evidence="5" id="KW-0067">ATP-binding</keyword>
<feature type="region of interest" description="Disordered" evidence="9">
    <location>
        <begin position="888"/>
        <end position="921"/>
    </location>
</feature>
<comment type="similarity">
    <text evidence="1">Belongs to the tubulin--tyrosine ligase family.</text>
</comment>
<accession>A0A8C5WR95</accession>
<evidence type="ECO:0000256" key="7">
    <source>
        <dbReference type="ARBA" id="ARBA00049274"/>
    </source>
</evidence>
<dbReference type="PROSITE" id="PS51221">
    <property type="entry name" value="TTL"/>
    <property type="match status" value="1"/>
</dbReference>
<evidence type="ECO:0000256" key="3">
    <source>
        <dbReference type="ARBA" id="ARBA00022701"/>
    </source>
</evidence>
<dbReference type="GO" id="GO:0036064">
    <property type="term" value="C:ciliary basal body"/>
    <property type="evidence" value="ECO:0007669"/>
    <property type="project" value="TreeGrafter"/>
</dbReference>
<keyword evidence="3" id="KW-0493">Microtubule</keyword>
<dbReference type="Gene3D" id="3.30.470.20">
    <property type="entry name" value="ATP-grasp fold, B domain"/>
    <property type="match status" value="1"/>
</dbReference>
<evidence type="ECO:0000313" key="10">
    <source>
        <dbReference type="Ensembl" id="ENSLLTP00000007162.1"/>
    </source>
</evidence>
<comment type="catalytic activity">
    <reaction evidence="7">
        <text>L-glutamyl-[protein] + L-glutamate + ATP = gamma-L-glutamyl-L-glutamyl-[protein] + ADP + phosphate + H(+)</text>
        <dbReference type="Rhea" id="RHEA:60144"/>
        <dbReference type="Rhea" id="RHEA-COMP:10208"/>
        <dbReference type="Rhea" id="RHEA-COMP:15517"/>
        <dbReference type="ChEBI" id="CHEBI:15378"/>
        <dbReference type="ChEBI" id="CHEBI:29973"/>
        <dbReference type="ChEBI" id="CHEBI:29985"/>
        <dbReference type="ChEBI" id="CHEBI:30616"/>
        <dbReference type="ChEBI" id="CHEBI:43474"/>
        <dbReference type="ChEBI" id="CHEBI:143622"/>
        <dbReference type="ChEBI" id="CHEBI:456216"/>
    </reaction>
    <physiologicalReaction direction="left-to-right" evidence="7">
        <dbReference type="Rhea" id="RHEA:60145"/>
    </physiologicalReaction>
</comment>
<keyword evidence="2" id="KW-0436">Ligase</keyword>
<dbReference type="PANTHER" id="PTHR12241">
    <property type="entry name" value="TUBULIN POLYGLUTAMYLASE"/>
    <property type="match status" value="1"/>
</dbReference>
<dbReference type="GO" id="GO:0015631">
    <property type="term" value="F:tubulin binding"/>
    <property type="evidence" value="ECO:0007669"/>
    <property type="project" value="TreeGrafter"/>
</dbReference>
<dbReference type="PANTHER" id="PTHR12241:SF145">
    <property type="entry name" value="TUBULIN POLYGLUTAMYLASE TTLL5"/>
    <property type="match status" value="1"/>
</dbReference>